<evidence type="ECO:0000313" key="1">
    <source>
        <dbReference type="EMBL" id="CAL1677494.1"/>
    </source>
</evidence>
<gene>
    <name evidence="1" type="ORF">LPLAT_LOCUS3518</name>
</gene>
<organism evidence="1 2">
    <name type="scientific">Lasius platythorax</name>
    <dbReference type="NCBI Taxonomy" id="488582"/>
    <lineage>
        <taxon>Eukaryota</taxon>
        <taxon>Metazoa</taxon>
        <taxon>Ecdysozoa</taxon>
        <taxon>Arthropoda</taxon>
        <taxon>Hexapoda</taxon>
        <taxon>Insecta</taxon>
        <taxon>Pterygota</taxon>
        <taxon>Neoptera</taxon>
        <taxon>Endopterygota</taxon>
        <taxon>Hymenoptera</taxon>
        <taxon>Apocrita</taxon>
        <taxon>Aculeata</taxon>
        <taxon>Formicoidea</taxon>
        <taxon>Formicidae</taxon>
        <taxon>Formicinae</taxon>
        <taxon>Lasius</taxon>
        <taxon>Lasius</taxon>
    </lineage>
</organism>
<keyword evidence="2" id="KW-1185">Reference proteome</keyword>
<dbReference type="AlphaFoldDB" id="A0AAV2NCL6"/>
<dbReference type="Proteomes" id="UP001497644">
    <property type="component" value="Chromosome 13"/>
</dbReference>
<accession>A0AAV2NCL6</accession>
<proteinExistence type="predicted"/>
<dbReference type="EMBL" id="OZ034836">
    <property type="protein sequence ID" value="CAL1677494.1"/>
    <property type="molecule type" value="Genomic_DNA"/>
</dbReference>
<evidence type="ECO:0000313" key="2">
    <source>
        <dbReference type="Proteomes" id="UP001497644"/>
    </source>
</evidence>
<sequence length="69" mass="8034">MNFLEEFEQFTEAVDVIEKEGMVYIAGYVAHRFKHKYDLGQRTQFVTDPKYSWIHAISRGGCICTPVMT</sequence>
<reference evidence="1" key="1">
    <citation type="submission" date="2024-04" db="EMBL/GenBank/DDBJ databases">
        <authorList>
            <consortium name="Molecular Ecology Group"/>
        </authorList>
    </citation>
    <scope>NUCLEOTIDE SEQUENCE</scope>
</reference>
<protein>
    <submittedName>
        <fullName evidence="1">Uncharacterized protein</fullName>
    </submittedName>
</protein>
<name>A0AAV2NCL6_9HYME</name>